<gene>
    <name evidence="1" type="ORF">BDY19DRAFT_994650</name>
</gene>
<dbReference type="Proteomes" id="UP001055072">
    <property type="component" value="Unassembled WGS sequence"/>
</dbReference>
<evidence type="ECO:0000313" key="2">
    <source>
        <dbReference type="Proteomes" id="UP001055072"/>
    </source>
</evidence>
<evidence type="ECO:0000313" key="1">
    <source>
        <dbReference type="EMBL" id="KAI0087755.1"/>
    </source>
</evidence>
<protein>
    <submittedName>
        <fullName evidence="1">Uncharacterized protein</fullName>
    </submittedName>
</protein>
<comment type="caution">
    <text evidence="1">The sequence shown here is derived from an EMBL/GenBank/DDBJ whole genome shotgun (WGS) entry which is preliminary data.</text>
</comment>
<dbReference type="EMBL" id="MU274916">
    <property type="protein sequence ID" value="KAI0087755.1"/>
    <property type="molecule type" value="Genomic_DNA"/>
</dbReference>
<organism evidence="1 2">
    <name type="scientific">Irpex rosettiformis</name>
    <dbReference type="NCBI Taxonomy" id="378272"/>
    <lineage>
        <taxon>Eukaryota</taxon>
        <taxon>Fungi</taxon>
        <taxon>Dikarya</taxon>
        <taxon>Basidiomycota</taxon>
        <taxon>Agaricomycotina</taxon>
        <taxon>Agaricomycetes</taxon>
        <taxon>Polyporales</taxon>
        <taxon>Irpicaceae</taxon>
        <taxon>Irpex</taxon>
    </lineage>
</organism>
<proteinExistence type="predicted"/>
<reference evidence="1" key="1">
    <citation type="journal article" date="2021" name="Environ. Microbiol.">
        <title>Gene family expansions and transcriptome signatures uncover fungal adaptations to wood decay.</title>
        <authorList>
            <person name="Hage H."/>
            <person name="Miyauchi S."/>
            <person name="Viragh M."/>
            <person name="Drula E."/>
            <person name="Min B."/>
            <person name="Chaduli D."/>
            <person name="Navarro D."/>
            <person name="Favel A."/>
            <person name="Norest M."/>
            <person name="Lesage-Meessen L."/>
            <person name="Balint B."/>
            <person name="Merenyi Z."/>
            <person name="de Eugenio L."/>
            <person name="Morin E."/>
            <person name="Martinez A.T."/>
            <person name="Baldrian P."/>
            <person name="Stursova M."/>
            <person name="Martinez M.J."/>
            <person name="Novotny C."/>
            <person name="Magnuson J.K."/>
            <person name="Spatafora J.W."/>
            <person name="Maurice S."/>
            <person name="Pangilinan J."/>
            <person name="Andreopoulos W."/>
            <person name="LaButti K."/>
            <person name="Hundley H."/>
            <person name="Na H."/>
            <person name="Kuo A."/>
            <person name="Barry K."/>
            <person name="Lipzen A."/>
            <person name="Henrissat B."/>
            <person name="Riley R."/>
            <person name="Ahrendt S."/>
            <person name="Nagy L.G."/>
            <person name="Grigoriev I.V."/>
            <person name="Martin F."/>
            <person name="Rosso M.N."/>
        </authorList>
    </citation>
    <scope>NUCLEOTIDE SEQUENCE</scope>
    <source>
        <strain evidence="1">CBS 384.51</strain>
    </source>
</reference>
<name>A0ACB8U0J3_9APHY</name>
<sequence length="1183" mass="127509">MTPRPSIAGQSKQRPLSAIYIGPSTSTSTPPDLPRLPEPPSPGGSSNGSETGLPSPPATNSTGSVGDDTGTAHTSGSLRKRTSAAFTHRASYSVPSVSSLVAMYDGQNSFSRRNSKTFKNSNNDHSTSALSLSDDDNQTHEDGDELDEDTTARFDSLSRRQSHRTPAKGDEHNSALQRVKSLTERNRMVLNKLSSIQRLSSPAPPKPTRSPYSPPNDSPTPHSRVSSCRASTSLLRDGPVSFTPSHLHMRNGDRTHSGSETERESQRSRSSYVHHQHSSSDSMSATPTSAIPEATNNLFTSSSTKATRDRSLSKYRRMSAPGSPGQDALKLKQRERPPRDASPEPTPGPSQARTPRKRLSHSTAYVEREEERRRNGNREDETEGAGRDDIMSAALAAVALSRAESVGVSASRGKRVSRNPLPSAFRDEEGGEGTSHVPATPHRHHSQSRQSTPSPSTRPSTSNGVAEQRSPRRRENTRISISRDPVRRHQARWASDDFTSSHADAENEPTTPSRSRTSTSNYAGIGRRQTPRHGSAEVLLSPSKRYADEGFHVAGTRRREGEDSLVNGHTDTRTPLAQTRRTHSTGARSMIFGEDEWESPVATKLTSTLGGPPRPSDPRTPGNILQRLSDRPLSYLTPASRPGTSMAALHHERVPQTAPPASRPYRVTHEREASTSAATLDDSLPGSGRMSTVPGTSAANHAEHRRLMLDALGMFESQLSRLPPMGQTTTTTIPEVFHNSQQFVHSLDKLNALIRASVSEALEGQIEADIADPGELQATMSELWTKIGCEEREKMRLSDEIVRTTTQFLLGIGKVLRDSSASASASSHLRTMSLDDDATRRLATADASTSSDRRSSNGRQSRETRSCWDPRDGGVLLNDRLAELARNHTAGSSRPTSAMHSLTRGSSGGSNESRSTKDGVVEQTPSATSRLSAALTSNPSTRRLYTPREPRVTSEVNTRAPLMSSIDSQDTVHAYEPSPTPSSRQGSSRTHSRILSSLPPSLPTLLSESLLSGKDRASASPENHPHSGRKISTSSNMTVRAEGSSFSAVIKPPSATTAVSTSDSPPSMSRTSSRSSVAANGVTFSRPSTVSISALSGLQQQTNGLSRTSSTDSSTHTPSPAVRELMSGSETERPRTSTLGARGRASLDSARANLAGTSSQASTLNSIRRERRRTITEIFAQVK</sequence>
<accession>A0ACB8U0J3</accession>
<keyword evidence="2" id="KW-1185">Reference proteome</keyword>